<dbReference type="Pfam" id="PF13439">
    <property type="entry name" value="Glyco_transf_4"/>
    <property type="match status" value="1"/>
</dbReference>
<keyword evidence="5" id="KW-1185">Reference proteome</keyword>
<keyword evidence="1" id="KW-0328">Glycosyltransferase</keyword>
<gene>
    <name evidence="4" type="ORF">BQ2448_250</name>
</gene>
<keyword evidence="1" id="KW-0808">Transferase</keyword>
<feature type="domain" description="Glycosyl transferase family 1" evidence="2">
    <location>
        <begin position="530"/>
        <end position="710"/>
    </location>
</feature>
<protein>
    <submittedName>
        <fullName evidence="4">BQ2448_250 protein</fullName>
    </submittedName>
</protein>
<dbReference type="EMBL" id="FMSP01000003">
    <property type="protein sequence ID" value="SCV68129.1"/>
    <property type="molecule type" value="Genomic_DNA"/>
</dbReference>
<dbReference type="Proteomes" id="UP000198372">
    <property type="component" value="Unassembled WGS sequence"/>
</dbReference>
<evidence type="ECO:0000313" key="4">
    <source>
        <dbReference type="EMBL" id="SCV68129.1"/>
    </source>
</evidence>
<dbReference type="SUPFAM" id="SSF53756">
    <property type="entry name" value="UDP-Glycosyltransferase/glycogen phosphorylase"/>
    <property type="match status" value="1"/>
</dbReference>
<proteinExistence type="predicted"/>
<evidence type="ECO:0000259" key="3">
    <source>
        <dbReference type="Pfam" id="PF13439"/>
    </source>
</evidence>
<dbReference type="InterPro" id="IPR001296">
    <property type="entry name" value="Glyco_trans_1"/>
</dbReference>
<organism evidence="4 5">
    <name type="scientific">Microbotryum intermedium</name>
    <dbReference type="NCBI Taxonomy" id="269621"/>
    <lineage>
        <taxon>Eukaryota</taxon>
        <taxon>Fungi</taxon>
        <taxon>Dikarya</taxon>
        <taxon>Basidiomycota</taxon>
        <taxon>Pucciniomycotina</taxon>
        <taxon>Microbotryomycetes</taxon>
        <taxon>Microbotryales</taxon>
        <taxon>Microbotryaceae</taxon>
        <taxon>Microbotryum</taxon>
    </lineage>
</organism>
<dbReference type="OrthoDB" id="3784at2759"/>
<accession>A0A238F5V1</accession>
<dbReference type="STRING" id="269621.A0A238F5V1"/>
<dbReference type="PANTHER" id="PTHR12526">
    <property type="entry name" value="GLYCOSYLTRANSFERASE"/>
    <property type="match status" value="1"/>
</dbReference>
<reference evidence="5" key="1">
    <citation type="submission" date="2016-09" db="EMBL/GenBank/DDBJ databases">
        <authorList>
            <person name="Jeantristanb JTB J.-T."/>
            <person name="Ricardo R."/>
        </authorList>
    </citation>
    <scope>NUCLEOTIDE SEQUENCE [LARGE SCALE GENOMIC DNA]</scope>
</reference>
<dbReference type="Pfam" id="PF00534">
    <property type="entry name" value="Glycos_transf_1"/>
    <property type="match status" value="1"/>
</dbReference>
<dbReference type="AlphaFoldDB" id="A0A238F5V1"/>
<feature type="domain" description="Glycosyltransferase subfamily 4-like N-terminal" evidence="3">
    <location>
        <begin position="344"/>
        <end position="506"/>
    </location>
</feature>
<evidence type="ECO:0000256" key="1">
    <source>
        <dbReference type="ARBA" id="ARBA00022676"/>
    </source>
</evidence>
<dbReference type="CDD" id="cd03801">
    <property type="entry name" value="GT4_PimA-like"/>
    <property type="match status" value="1"/>
</dbReference>
<name>A0A238F5V1_9BASI</name>
<dbReference type="Gene3D" id="3.40.50.2000">
    <property type="entry name" value="Glycogen Phosphorylase B"/>
    <property type="match status" value="2"/>
</dbReference>
<sequence>MRIQNQFISLPLESSSGSINPIEDNEHDVLFAIGTVLRSANDRGSDSFGDHDHLKERLIEETYASLKRGSLAHWKWIVAYPTRTEDSKETKEALISLDLVVHELRQLDDPRIILAPYSESTNLHATMQSVLDKMIHARAQFGLFLDGERGVMLEPTWLEKVAWCLHSVGNWSLVAGFQKGQEDLAEGLHLGARNLKTNGIPDTTAFKLDVVEAIDCGFAQHQRGSNPSDERHGRDYLSSKDEVVSDDVFGGFWWCLASKGQWGGTIAEVSSWPPFGSPLPSPSTSWSRAMLETRYPTLTAATFPQVPVARFVPLEHMSWIPAFSNVLLEESGKSVMIIQGWLLVGGSELGMLEITRHLAERGYRVTMVLTRLKYPISLALLDQISQYTEDVHCLPAFLRLSDFPRYIKYLIDSRGIEVVLMSNSQLIYEILPAMVEVTPHVAWIDYLHNEAYDGWKTDGFPSYSLINQRYLSRTLTCSEYLRDWLIARGYPAERVGVAKLGINTARFVLTNESTKSTIRSEVLDVPPRTFVLSSSARLDTQKRPLLVPDVIALANARLASLRRLNTSTPPCEVETVRMYMMGDGHLRDSLRDRVQTLGLKSKVFLLGTVDDPATILRGSDAFFLPSATEGISLAVAEAMAMGLPVITSRAGGLPEQLGSTDSESMIARAGRLIPIQGVPVERQIEAYTEAILELACSTSKRRALGEEARRFVEHTFDQKDTLKVVEAEFARAQVTEMYDTRVYTVPMALEDHAFVDLSAVQKQLSQPKLTGAAGELQARCWLDTSDATAERWTQAVLGGVQCGRSMARGETNWLFKSAKEQCGAWCLWDLRSLDIEGWHFNGRCFKPFAPGDRSAQICAEWFDERPLVNFVDTSTAAPNKILVQGSQ</sequence>
<dbReference type="PANTHER" id="PTHR12526:SF630">
    <property type="entry name" value="GLYCOSYLTRANSFERASE"/>
    <property type="match status" value="1"/>
</dbReference>
<evidence type="ECO:0000259" key="2">
    <source>
        <dbReference type="Pfam" id="PF00534"/>
    </source>
</evidence>
<dbReference type="InterPro" id="IPR028098">
    <property type="entry name" value="Glyco_trans_4-like_N"/>
</dbReference>
<dbReference type="GO" id="GO:0016757">
    <property type="term" value="F:glycosyltransferase activity"/>
    <property type="evidence" value="ECO:0007669"/>
    <property type="project" value="UniProtKB-KW"/>
</dbReference>
<evidence type="ECO:0000313" key="5">
    <source>
        <dbReference type="Proteomes" id="UP000198372"/>
    </source>
</evidence>